<comment type="caution">
    <text evidence="2">The sequence shown here is derived from an EMBL/GenBank/DDBJ whole genome shotgun (WGS) entry which is preliminary data.</text>
</comment>
<accession>A0A0F9DYD4</accession>
<sequence length="76" mass="8301">GDLSDVPTLKDGDTLHVEYTLEGDGSITIDAWEVERVRPLPKPVRRIGMLGCLVYLVTIVTSLYLIGQAIRYAIGG</sequence>
<feature type="non-terminal residue" evidence="2">
    <location>
        <position position="1"/>
    </location>
</feature>
<reference evidence="2" key="1">
    <citation type="journal article" date="2015" name="Nature">
        <title>Complex archaea that bridge the gap between prokaryotes and eukaryotes.</title>
        <authorList>
            <person name="Spang A."/>
            <person name="Saw J.H."/>
            <person name="Jorgensen S.L."/>
            <person name="Zaremba-Niedzwiedzka K."/>
            <person name="Martijn J."/>
            <person name="Lind A.E."/>
            <person name="van Eijk R."/>
            <person name="Schleper C."/>
            <person name="Guy L."/>
            <person name="Ettema T.J."/>
        </authorList>
    </citation>
    <scope>NUCLEOTIDE SEQUENCE</scope>
</reference>
<proteinExistence type="predicted"/>
<keyword evidence="1" id="KW-1133">Transmembrane helix</keyword>
<dbReference type="AlphaFoldDB" id="A0A0F9DYD4"/>
<name>A0A0F9DYD4_9ZZZZ</name>
<feature type="transmembrane region" description="Helical" evidence="1">
    <location>
        <begin position="47"/>
        <end position="66"/>
    </location>
</feature>
<dbReference type="EMBL" id="LAZR01027076">
    <property type="protein sequence ID" value="KKL66833.1"/>
    <property type="molecule type" value="Genomic_DNA"/>
</dbReference>
<evidence type="ECO:0000313" key="2">
    <source>
        <dbReference type="EMBL" id="KKL66833.1"/>
    </source>
</evidence>
<protein>
    <submittedName>
        <fullName evidence="2">Uncharacterized protein</fullName>
    </submittedName>
</protein>
<gene>
    <name evidence="2" type="ORF">LCGC14_2140970</name>
</gene>
<evidence type="ECO:0000256" key="1">
    <source>
        <dbReference type="SAM" id="Phobius"/>
    </source>
</evidence>
<keyword evidence="1" id="KW-0812">Transmembrane</keyword>
<organism evidence="2">
    <name type="scientific">marine sediment metagenome</name>
    <dbReference type="NCBI Taxonomy" id="412755"/>
    <lineage>
        <taxon>unclassified sequences</taxon>
        <taxon>metagenomes</taxon>
        <taxon>ecological metagenomes</taxon>
    </lineage>
</organism>
<keyword evidence="1" id="KW-0472">Membrane</keyword>